<dbReference type="AlphaFoldDB" id="A0AAW2GDT0"/>
<dbReference type="InterPro" id="IPR036259">
    <property type="entry name" value="MFS_trans_sf"/>
</dbReference>
<keyword evidence="4 6" id="KW-1133">Transmembrane helix</keyword>
<dbReference type="InterPro" id="IPR051717">
    <property type="entry name" value="MFS_MFSD6"/>
</dbReference>
<reference evidence="8 9" key="1">
    <citation type="submission" date="2023-03" db="EMBL/GenBank/DDBJ databases">
        <title>High recombination rates correlate with genetic variation in Cardiocondyla obscurior ants.</title>
        <authorList>
            <person name="Errbii M."/>
        </authorList>
    </citation>
    <scope>NUCLEOTIDE SEQUENCE [LARGE SCALE GENOMIC DNA]</scope>
    <source>
        <strain evidence="8">Alpha-2009</strain>
        <tissue evidence="8">Whole body</tissue>
    </source>
</reference>
<organism evidence="8 9">
    <name type="scientific">Cardiocondyla obscurior</name>
    <dbReference type="NCBI Taxonomy" id="286306"/>
    <lineage>
        <taxon>Eukaryota</taxon>
        <taxon>Metazoa</taxon>
        <taxon>Ecdysozoa</taxon>
        <taxon>Arthropoda</taxon>
        <taxon>Hexapoda</taxon>
        <taxon>Insecta</taxon>
        <taxon>Pterygota</taxon>
        <taxon>Neoptera</taxon>
        <taxon>Endopterygota</taxon>
        <taxon>Hymenoptera</taxon>
        <taxon>Apocrita</taxon>
        <taxon>Aculeata</taxon>
        <taxon>Formicoidea</taxon>
        <taxon>Formicidae</taxon>
        <taxon>Myrmicinae</taxon>
        <taxon>Cardiocondyla</taxon>
    </lineage>
</organism>
<dbReference type="SUPFAM" id="SSF103473">
    <property type="entry name" value="MFS general substrate transporter"/>
    <property type="match status" value="1"/>
</dbReference>
<dbReference type="Proteomes" id="UP001430953">
    <property type="component" value="Unassembled WGS sequence"/>
</dbReference>
<proteinExistence type="inferred from homology"/>
<dbReference type="PANTHER" id="PTHR16172">
    <property type="entry name" value="MAJOR FACILITATOR SUPERFAMILY DOMAIN-CONTAINING PROTEIN 6-LIKE"/>
    <property type="match status" value="1"/>
</dbReference>
<comment type="subcellular location">
    <subcellularLocation>
        <location evidence="1">Membrane</location>
        <topology evidence="1">Multi-pass membrane protein</topology>
    </subcellularLocation>
</comment>
<dbReference type="EMBL" id="JADYXP020000004">
    <property type="protein sequence ID" value="KAL0125396.1"/>
    <property type="molecule type" value="Genomic_DNA"/>
</dbReference>
<keyword evidence="5 6" id="KW-0472">Membrane</keyword>
<dbReference type="GO" id="GO:0016020">
    <property type="term" value="C:membrane"/>
    <property type="evidence" value="ECO:0007669"/>
    <property type="project" value="UniProtKB-SubCell"/>
</dbReference>
<evidence type="ECO:0000313" key="9">
    <source>
        <dbReference type="Proteomes" id="UP001430953"/>
    </source>
</evidence>
<evidence type="ECO:0000256" key="5">
    <source>
        <dbReference type="ARBA" id="ARBA00023136"/>
    </source>
</evidence>
<dbReference type="InterPro" id="IPR024989">
    <property type="entry name" value="MFS_assoc_dom"/>
</dbReference>
<protein>
    <recommendedName>
        <fullName evidence="7">Major facilitator superfamily associated domain-containing protein</fullName>
    </recommendedName>
</protein>
<sequence length="136" mass="14828">MVSYAIRLGLISVAPTPWWIIPIEFLLLGPSVLLSYATIIAFVNAISSSNVSISVQGIVGGLKEGVGMSIGNIVGGILLKMLGGALTFQIFSIFLAFSALVYILLYVTYLKHYLPEINDIEWRTPDDARKHCDVPE</sequence>
<accession>A0AAW2GDT0</accession>
<evidence type="ECO:0000256" key="2">
    <source>
        <dbReference type="ARBA" id="ARBA00005241"/>
    </source>
</evidence>
<feature type="domain" description="Major facilitator superfamily associated" evidence="7">
    <location>
        <begin position="2"/>
        <end position="89"/>
    </location>
</feature>
<keyword evidence="3 6" id="KW-0812">Transmembrane</keyword>
<evidence type="ECO:0000259" key="7">
    <source>
        <dbReference type="Pfam" id="PF12832"/>
    </source>
</evidence>
<comment type="caution">
    <text evidence="8">The sequence shown here is derived from an EMBL/GenBank/DDBJ whole genome shotgun (WGS) entry which is preliminary data.</text>
</comment>
<evidence type="ECO:0000313" key="8">
    <source>
        <dbReference type="EMBL" id="KAL0125396.1"/>
    </source>
</evidence>
<evidence type="ECO:0000256" key="4">
    <source>
        <dbReference type="ARBA" id="ARBA00022989"/>
    </source>
</evidence>
<evidence type="ECO:0000256" key="3">
    <source>
        <dbReference type="ARBA" id="ARBA00022692"/>
    </source>
</evidence>
<feature type="transmembrane region" description="Helical" evidence="6">
    <location>
        <begin position="85"/>
        <end position="107"/>
    </location>
</feature>
<feature type="transmembrane region" description="Helical" evidence="6">
    <location>
        <begin position="20"/>
        <end position="46"/>
    </location>
</feature>
<comment type="similarity">
    <text evidence="2">Belongs to the major facilitator superfamily. MFSD6 family.</text>
</comment>
<evidence type="ECO:0000256" key="6">
    <source>
        <dbReference type="SAM" id="Phobius"/>
    </source>
</evidence>
<evidence type="ECO:0000256" key="1">
    <source>
        <dbReference type="ARBA" id="ARBA00004141"/>
    </source>
</evidence>
<dbReference type="Pfam" id="PF12832">
    <property type="entry name" value="MFS_1_like"/>
    <property type="match status" value="1"/>
</dbReference>
<gene>
    <name evidence="8" type="ORF">PUN28_004497</name>
</gene>
<name>A0AAW2GDT0_9HYME</name>
<keyword evidence="9" id="KW-1185">Reference proteome</keyword>
<dbReference type="Gene3D" id="1.20.1250.20">
    <property type="entry name" value="MFS general substrate transporter like domains"/>
    <property type="match status" value="1"/>
</dbReference>
<dbReference type="PANTHER" id="PTHR16172:SF37">
    <property type="entry name" value="RE36877P"/>
    <property type="match status" value="1"/>
</dbReference>